<sequence length="931" mass="102860">MKNKEKDSGGALLPETFRLTPARAGGSLSAMPKQNTPPDTSGLPAFDRAVGGILAGDNIVWHVDSIAQYQSFVTPFAAAAARDGRRLIYFRFARHGRLLPEDFPCETVVLRPEDGFEVFINRIRGRIGAVGLAAYYVFDCLSDLATDWYSDAMLGNFFMLTCPYLFELETIAYFGLLRGRHSRDATEPVIATTQLFLDVFGDEGRLYMRPLKTQFRRPPGLRLLHAWGEGGAGGAFDIVRGSAEITRAIAHAGPDWAADAEVHGAELWRRAEEAATRAGDDERPEIWTQFVRMMISRDEAIMPLVQSCFSLKTLLPIRRRLVGTGLIGGKTVGMLLARAIVARDCPEVAAKLEEHDSFYVGADVFYTFLVRNGLWPLRERQRAQRTFLDGVDEAQARVRAGGFPDYIVRQFANVLDHFGQYPIIVRSSSLLEDNYGRAFAGKYESVFCANQGTREERLEAFLDAVRTVYASAMSREALSYRARHGLLERDEQMALLVMRVTGSMQGGCFYPHLAGVGFSYNPFAWHPAIDPAAGVVRLVYGLGTRAVERVDDDYTRVVALNAPLRRPESGADDIFRHSQRRVDVIDLAANRPALREFRTLLDDAREAGIPVELLTTRDDEVYERTGREARFLTFEPLLSDASREGLVADLRAVLQALEKAYARPVDIEFAVNFERDPATRELRHWLHLLQCRPLQVQGTHNPDVPPARPAPGEVFLRAKSAVVGHSRVHAVDWIAHVRPEIYSTLNEQNRHAVARAIGDVNRALAARDGAAMLIGPGRWGTTTPGLGVPVRFSEINHFAVLCELAVMSEHLTPDISLGTHFFGELVEMNMLYFALFPGREGNEIDLAALAGEGLQNGGGRPRDCFDELAGEAAANLAAPVRDALRVFRAADFTALAGQGGSPAGSASGAGALWLLADARRQELVISRRKFV</sequence>
<organism evidence="2 3">
    <name type="scientific">Termitidicoccus mucosus</name>
    <dbReference type="NCBI Taxonomy" id="1184151"/>
    <lineage>
        <taxon>Bacteria</taxon>
        <taxon>Pseudomonadati</taxon>
        <taxon>Verrucomicrobiota</taxon>
        <taxon>Opitutia</taxon>
        <taxon>Opitutales</taxon>
        <taxon>Opitutaceae</taxon>
        <taxon>Termitidicoccus</taxon>
    </lineage>
</organism>
<dbReference type="Gene3D" id="3.30.1490.20">
    <property type="entry name" value="ATP-grasp fold, A domain"/>
    <property type="match status" value="1"/>
</dbReference>
<reference evidence="2 3" key="1">
    <citation type="submission" date="2016-01" db="EMBL/GenBank/DDBJ databases">
        <title>High potential of lignocellulose degradation of a new Verrucomicrobia species.</title>
        <authorList>
            <person name="Wang Y."/>
            <person name="Shi Y."/>
            <person name="Qiu Z."/>
            <person name="Liu S."/>
            <person name="Yang H."/>
        </authorList>
    </citation>
    <scope>NUCLEOTIDE SEQUENCE [LARGE SCALE GENOMIC DNA]</scope>
    <source>
        <strain evidence="2 3">TSB47</strain>
    </source>
</reference>
<evidence type="ECO:0000313" key="2">
    <source>
        <dbReference type="EMBL" id="OAM88250.1"/>
    </source>
</evidence>
<dbReference type="InterPro" id="IPR002192">
    <property type="entry name" value="PPDK_AMP/ATP-bd"/>
</dbReference>
<dbReference type="STRING" id="1184151.AW736_18015"/>
<dbReference type="Proteomes" id="UP000078486">
    <property type="component" value="Unassembled WGS sequence"/>
</dbReference>
<dbReference type="GO" id="GO:0005524">
    <property type="term" value="F:ATP binding"/>
    <property type="evidence" value="ECO:0007669"/>
    <property type="project" value="InterPro"/>
</dbReference>
<dbReference type="Pfam" id="PF01326">
    <property type="entry name" value="PPDK_N"/>
    <property type="match status" value="1"/>
</dbReference>
<dbReference type="AlphaFoldDB" id="A0A178IE38"/>
<keyword evidence="2" id="KW-0670">Pyruvate</keyword>
<name>A0A178IE38_9BACT</name>
<evidence type="ECO:0000259" key="1">
    <source>
        <dbReference type="Pfam" id="PF01326"/>
    </source>
</evidence>
<protein>
    <submittedName>
        <fullName evidence="2">Phosphoenolpyruvate synthase</fullName>
    </submittedName>
</protein>
<dbReference type="InterPro" id="IPR013815">
    <property type="entry name" value="ATP_grasp_subdomain_1"/>
</dbReference>
<accession>A0A178IE38</accession>
<dbReference type="GO" id="GO:0016301">
    <property type="term" value="F:kinase activity"/>
    <property type="evidence" value="ECO:0007669"/>
    <property type="project" value="InterPro"/>
</dbReference>
<feature type="domain" description="Pyruvate phosphate dikinase AMP/ATP-binding" evidence="1">
    <location>
        <begin position="326"/>
        <end position="701"/>
    </location>
</feature>
<proteinExistence type="predicted"/>
<dbReference type="EMBL" id="LRRQ01000140">
    <property type="protein sequence ID" value="OAM88250.1"/>
    <property type="molecule type" value="Genomic_DNA"/>
</dbReference>
<keyword evidence="3" id="KW-1185">Reference proteome</keyword>
<dbReference type="Gene3D" id="3.30.470.20">
    <property type="entry name" value="ATP-grasp fold, B domain"/>
    <property type="match status" value="1"/>
</dbReference>
<comment type="caution">
    <text evidence="2">The sequence shown here is derived from an EMBL/GenBank/DDBJ whole genome shotgun (WGS) entry which is preliminary data.</text>
</comment>
<gene>
    <name evidence="2" type="ORF">AW736_18015</name>
</gene>
<evidence type="ECO:0000313" key="3">
    <source>
        <dbReference type="Proteomes" id="UP000078486"/>
    </source>
</evidence>
<dbReference type="SUPFAM" id="SSF56059">
    <property type="entry name" value="Glutathione synthetase ATP-binding domain-like"/>
    <property type="match status" value="1"/>
</dbReference>